<dbReference type="GO" id="GO:0016020">
    <property type="term" value="C:membrane"/>
    <property type="evidence" value="ECO:0007669"/>
    <property type="project" value="InterPro"/>
</dbReference>
<proteinExistence type="predicted"/>
<gene>
    <name evidence="9" type="ORF">CPJCM30710_12570</name>
</gene>
<keyword evidence="7 8" id="KW-0472">Membrane</keyword>
<keyword evidence="4 8" id="KW-0812">Transmembrane</keyword>
<keyword evidence="5" id="KW-0378">Hydrolase</keyword>
<dbReference type="EMBL" id="BOPZ01000008">
    <property type="protein sequence ID" value="GIM28591.1"/>
    <property type="molecule type" value="Genomic_DNA"/>
</dbReference>
<accession>A0A919VGF9</accession>
<keyword evidence="2" id="KW-0673">Quorum sensing</keyword>
<feature type="transmembrane region" description="Helical" evidence="8">
    <location>
        <begin position="148"/>
        <end position="170"/>
    </location>
</feature>
<protein>
    <submittedName>
        <fullName evidence="9">Accessory gene regulator protein B</fullName>
    </submittedName>
</protein>
<evidence type="ECO:0000256" key="8">
    <source>
        <dbReference type="SAM" id="Phobius"/>
    </source>
</evidence>
<comment type="caution">
    <text evidence="9">The sequence shown here is derived from an EMBL/GenBank/DDBJ whole genome shotgun (WGS) entry which is preliminary data.</text>
</comment>
<keyword evidence="6 8" id="KW-1133">Transmembrane helix</keyword>
<name>A0A919VGF9_9CLOT</name>
<feature type="transmembrane region" description="Helical" evidence="8">
    <location>
        <begin position="176"/>
        <end position="200"/>
    </location>
</feature>
<evidence type="ECO:0000313" key="9">
    <source>
        <dbReference type="EMBL" id="GIM28591.1"/>
    </source>
</evidence>
<evidence type="ECO:0000256" key="1">
    <source>
        <dbReference type="ARBA" id="ARBA00022475"/>
    </source>
</evidence>
<evidence type="ECO:0000256" key="6">
    <source>
        <dbReference type="ARBA" id="ARBA00022989"/>
    </source>
</evidence>
<keyword evidence="10" id="KW-1185">Reference proteome</keyword>
<keyword evidence="3" id="KW-0645">Protease</keyword>
<organism evidence="9 10">
    <name type="scientific">Clostridium polyendosporum</name>
    <dbReference type="NCBI Taxonomy" id="69208"/>
    <lineage>
        <taxon>Bacteria</taxon>
        <taxon>Bacillati</taxon>
        <taxon>Bacillota</taxon>
        <taxon>Clostridia</taxon>
        <taxon>Eubacteriales</taxon>
        <taxon>Clostridiaceae</taxon>
        <taxon>Clostridium</taxon>
    </lineage>
</organism>
<evidence type="ECO:0000256" key="7">
    <source>
        <dbReference type="ARBA" id="ARBA00023136"/>
    </source>
</evidence>
<dbReference type="AlphaFoldDB" id="A0A919VGF9"/>
<evidence type="ECO:0000313" key="10">
    <source>
        <dbReference type="Proteomes" id="UP000679179"/>
    </source>
</evidence>
<sequence length="217" mass="24701">MERLSNNIANKISSELKLDNDRREVVEYGAFVLLQTLLSIILVVIFGWLFNVIIEALLISFIMSILRKYSGGVHASASDICAIIGTIVCVGLAILISYINSLLNLNFVLILGVLIFIWSYYIVYKLVPVDSPTKPIKNEEKRKRMKKSSITILNMYLIIVVFIIVTYLNIGVEHLLNYSLCIYVGLAWQVFTLTSTGHFIMARIDTFFNKILISERR</sequence>
<dbReference type="Proteomes" id="UP000679179">
    <property type="component" value="Unassembled WGS sequence"/>
</dbReference>
<feature type="transmembrane region" description="Helical" evidence="8">
    <location>
        <begin position="28"/>
        <end position="59"/>
    </location>
</feature>
<dbReference type="SMART" id="SM00793">
    <property type="entry name" value="AgrB"/>
    <property type="match status" value="1"/>
</dbReference>
<dbReference type="Pfam" id="PF04647">
    <property type="entry name" value="AgrB"/>
    <property type="match status" value="1"/>
</dbReference>
<dbReference type="GO" id="GO:0006508">
    <property type="term" value="P:proteolysis"/>
    <property type="evidence" value="ECO:0007669"/>
    <property type="project" value="UniProtKB-KW"/>
</dbReference>
<dbReference type="GO" id="GO:0009372">
    <property type="term" value="P:quorum sensing"/>
    <property type="evidence" value="ECO:0007669"/>
    <property type="project" value="UniProtKB-KW"/>
</dbReference>
<feature type="transmembrane region" description="Helical" evidence="8">
    <location>
        <begin position="80"/>
        <end position="99"/>
    </location>
</feature>
<evidence type="ECO:0000256" key="5">
    <source>
        <dbReference type="ARBA" id="ARBA00022801"/>
    </source>
</evidence>
<dbReference type="InterPro" id="IPR006741">
    <property type="entry name" value="AgrB"/>
</dbReference>
<feature type="transmembrane region" description="Helical" evidence="8">
    <location>
        <begin position="105"/>
        <end position="127"/>
    </location>
</feature>
<evidence type="ECO:0000256" key="4">
    <source>
        <dbReference type="ARBA" id="ARBA00022692"/>
    </source>
</evidence>
<evidence type="ECO:0000256" key="3">
    <source>
        <dbReference type="ARBA" id="ARBA00022670"/>
    </source>
</evidence>
<keyword evidence="1" id="KW-1003">Cell membrane</keyword>
<reference evidence="9" key="1">
    <citation type="submission" date="2021-03" db="EMBL/GenBank/DDBJ databases">
        <title>Taxonomic study of Clostridium polyendosporum from meadow-gley soil under rice.</title>
        <authorList>
            <person name="Kobayashi H."/>
            <person name="Tanizawa Y."/>
            <person name="Yagura M."/>
        </authorList>
    </citation>
    <scope>NUCLEOTIDE SEQUENCE</scope>
    <source>
        <strain evidence="9">JCM 30710</strain>
    </source>
</reference>
<evidence type="ECO:0000256" key="2">
    <source>
        <dbReference type="ARBA" id="ARBA00022654"/>
    </source>
</evidence>
<dbReference type="GO" id="GO:0008233">
    <property type="term" value="F:peptidase activity"/>
    <property type="evidence" value="ECO:0007669"/>
    <property type="project" value="UniProtKB-KW"/>
</dbReference>